<evidence type="ECO:0000256" key="1">
    <source>
        <dbReference type="ARBA" id="ARBA00004123"/>
    </source>
</evidence>
<dbReference type="EMBL" id="GL832959">
    <property type="protein sequence ID" value="EGD81748.1"/>
    <property type="molecule type" value="Genomic_DNA"/>
</dbReference>
<accession>F2U296</accession>
<feature type="compositionally biased region" description="Low complexity" evidence="18">
    <location>
        <begin position="47"/>
        <end position="65"/>
    </location>
</feature>
<evidence type="ECO:0000256" key="17">
    <source>
        <dbReference type="ARBA" id="ARBA00083221"/>
    </source>
</evidence>
<proteinExistence type="inferred from homology"/>
<dbReference type="RefSeq" id="XP_004996952.1">
    <property type="nucleotide sequence ID" value="XM_004996895.1"/>
</dbReference>
<dbReference type="InterPro" id="IPR015637">
    <property type="entry name" value="MUG/TDG"/>
</dbReference>
<dbReference type="EC" id="3.2.2.29" evidence="15"/>
<evidence type="ECO:0000256" key="9">
    <source>
        <dbReference type="ARBA" id="ARBA00023163"/>
    </source>
</evidence>
<evidence type="ECO:0000256" key="6">
    <source>
        <dbReference type="ARBA" id="ARBA00022853"/>
    </source>
</evidence>
<reference evidence="20" key="1">
    <citation type="submission" date="2009-08" db="EMBL/GenBank/DDBJ databases">
        <title>Annotation of Salpingoeca rosetta.</title>
        <authorList>
            <consortium name="The Broad Institute Genome Sequencing Platform"/>
            <person name="Russ C."/>
            <person name="Cuomo C."/>
            <person name="Burger G."/>
            <person name="Gray M.W."/>
            <person name="Holland P.W.H."/>
            <person name="King N."/>
            <person name="Lang F.B.F."/>
            <person name="Roger A.J."/>
            <person name="Ruiz-Trillo I."/>
            <person name="Young S.K."/>
            <person name="Zeng Q."/>
            <person name="Gargeya S."/>
            <person name="Alvarado L."/>
            <person name="Berlin A."/>
            <person name="Chapman S.B."/>
            <person name="Chen Z."/>
            <person name="Freedman E."/>
            <person name="Gellesch M."/>
            <person name="Goldberg J."/>
            <person name="Griggs A."/>
            <person name="Gujja S."/>
            <person name="Heilman E."/>
            <person name="Heiman D."/>
            <person name="Howarth C."/>
            <person name="Mehta T."/>
            <person name="Neiman D."/>
            <person name="Pearson M."/>
            <person name="Roberts A."/>
            <person name="Saif S."/>
            <person name="Shea T."/>
            <person name="Shenoy N."/>
            <person name="Sisk P."/>
            <person name="Stolte C."/>
            <person name="Sykes S."/>
            <person name="White J."/>
            <person name="Yandava C."/>
            <person name="Haas B."/>
            <person name="Nusbaum C."/>
            <person name="Birren B."/>
        </authorList>
    </citation>
    <scope>NUCLEOTIDE SEQUENCE</scope>
    <source>
        <strain evidence="20">ATCC 50818</strain>
    </source>
</reference>
<dbReference type="STRING" id="946362.F2U296"/>
<feature type="compositionally biased region" description="Basic residues" evidence="18">
    <location>
        <begin position="186"/>
        <end position="197"/>
    </location>
</feature>
<evidence type="ECO:0000256" key="14">
    <source>
        <dbReference type="ARBA" id="ARBA00064519"/>
    </source>
</evidence>
<evidence type="ECO:0000313" key="20">
    <source>
        <dbReference type="EMBL" id="EGD81748.1"/>
    </source>
</evidence>
<feature type="compositionally biased region" description="Low complexity" evidence="18">
    <location>
        <begin position="152"/>
        <end position="165"/>
    </location>
</feature>
<dbReference type="Proteomes" id="UP000007799">
    <property type="component" value="Unassembled WGS sequence"/>
</dbReference>
<protein>
    <recommendedName>
        <fullName evidence="16">G/T mismatch-specific thymine DNA glycosylase</fullName>
        <ecNumber evidence="15">3.2.2.29</ecNumber>
    </recommendedName>
    <alternativeName>
        <fullName evidence="17">Thymine-DNA glycosylase</fullName>
    </alternativeName>
</protein>
<dbReference type="PANTHER" id="PTHR12159">
    <property type="entry name" value="G/T AND G/U MISMATCH-SPECIFIC DNA GLYCOSYLASE"/>
    <property type="match status" value="1"/>
</dbReference>
<dbReference type="GO" id="GO:0006285">
    <property type="term" value="P:base-excision repair, AP site formation"/>
    <property type="evidence" value="ECO:0007669"/>
    <property type="project" value="InterPro"/>
</dbReference>
<dbReference type="GeneID" id="16077544"/>
<evidence type="ECO:0000256" key="18">
    <source>
        <dbReference type="SAM" id="MobiDB-lite"/>
    </source>
</evidence>
<dbReference type="SUPFAM" id="SSF52141">
    <property type="entry name" value="Uracil-DNA glycosylase-like"/>
    <property type="match status" value="1"/>
</dbReference>
<evidence type="ECO:0000256" key="3">
    <source>
        <dbReference type="ARBA" id="ARBA00022763"/>
    </source>
</evidence>
<comment type="subunit">
    <text evidence="14">Homodimer. Interacts with AICDA and GADD45A.</text>
</comment>
<dbReference type="InParanoid" id="F2U296"/>
<name>F2U296_SALR5</name>
<dbReference type="FunFam" id="3.40.470.10:FF:000002">
    <property type="entry name" value="G/T mismatch-specific thymine DNA glycosylase"/>
    <property type="match status" value="1"/>
</dbReference>
<dbReference type="GO" id="GO:0040029">
    <property type="term" value="P:epigenetic regulation of gene expression"/>
    <property type="evidence" value="ECO:0007669"/>
    <property type="project" value="UniProtKB-ARBA"/>
</dbReference>
<dbReference type="eggNOG" id="KOG4120">
    <property type="taxonomic scope" value="Eukaryota"/>
</dbReference>
<keyword evidence="11" id="KW-0539">Nucleus</keyword>
<gene>
    <name evidence="20" type="ORF">PTSG_02460</name>
</gene>
<evidence type="ECO:0000256" key="7">
    <source>
        <dbReference type="ARBA" id="ARBA00023015"/>
    </source>
</evidence>
<evidence type="ECO:0000256" key="12">
    <source>
        <dbReference type="ARBA" id="ARBA00052915"/>
    </source>
</evidence>
<evidence type="ECO:0000313" key="21">
    <source>
        <dbReference type="Proteomes" id="UP000007799"/>
    </source>
</evidence>
<dbReference type="OrthoDB" id="565731at2759"/>
<dbReference type="CDD" id="cd10028">
    <property type="entry name" value="UDG-F2_TDG_MUG"/>
    <property type="match status" value="1"/>
</dbReference>
<dbReference type="GO" id="GO:0004844">
    <property type="term" value="F:uracil DNA N-glycosylase activity"/>
    <property type="evidence" value="ECO:0007669"/>
    <property type="project" value="TreeGrafter"/>
</dbReference>
<keyword evidence="10" id="KW-0234">DNA repair</keyword>
<dbReference type="InterPro" id="IPR036895">
    <property type="entry name" value="Uracil-DNA_glycosylase-like_sf"/>
</dbReference>
<feature type="compositionally biased region" description="Basic residues" evidence="18">
    <location>
        <begin position="214"/>
        <end position="224"/>
    </location>
</feature>
<keyword evidence="7" id="KW-0805">Transcription regulation</keyword>
<keyword evidence="9" id="KW-0804">Transcription</keyword>
<feature type="compositionally biased region" description="Basic and acidic residues" evidence="18">
    <location>
        <begin position="445"/>
        <end position="474"/>
    </location>
</feature>
<evidence type="ECO:0000256" key="10">
    <source>
        <dbReference type="ARBA" id="ARBA00023204"/>
    </source>
</evidence>
<dbReference type="GO" id="GO:0141016">
    <property type="term" value="F:G/T mismatch-specific thymine-DNA glycosylase activity"/>
    <property type="evidence" value="ECO:0007669"/>
    <property type="project" value="UniProtKB-EC"/>
</dbReference>
<feature type="region of interest" description="Disordered" evidence="18">
    <location>
        <begin position="1"/>
        <end position="107"/>
    </location>
</feature>
<feature type="region of interest" description="Disordered" evidence="18">
    <location>
        <begin position="151"/>
        <end position="231"/>
    </location>
</feature>
<sequence>MRSRFFPANNAADAVGGRTAKSRCSDANKATTTPQHNRRQSHTCIHSQSSAEATTAQEASVAQEAGARGYQQDLPGTMGRTTRVAKAEQEEPGESETRTSSSSTTTTTMTTAIATTAIATTAIATTATATATRTTTKSSLSTFIAKRRRSARIAAQAQAASSETAAQERHHHQQHHTHDQGQIRNQAHKHNHSSHNHHHDDHKRQLPSPTSSPKKTRAKLRKQEHRTGKSLSKRLDRLVPRGRVFKKGRVCAGVREADALQLKLPDILSDDLAVLFVGINPGVWSSARGHHYAGPGNHFWPCLNASGLLPQGVRLSYEDDLNCINYGIGFTNMVSRTTRGMADLPKHEIKAGTQHVMAVVANYRPRVVCFNGKGIYEIFSNQKRCSYGLQDASIHGVPVFVMPSTSPRGAAFPRWTDKLQFFQQLQGLVHRHSTDAIPQSTATAAKEEADPQDDERQPSEGQSDIKKEVKQEAA</sequence>
<comment type="subcellular location">
    <subcellularLocation>
        <location evidence="1">Nucleus</location>
    </subcellularLocation>
</comment>
<evidence type="ECO:0000256" key="5">
    <source>
        <dbReference type="ARBA" id="ARBA00022843"/>
    </source>
</evidence>
<keyword evidence="6" id="KW-0156">Chromatin regulator</keyword>
<evidence type="ECO:0000256" key="13">
    <source>
        <dbReference type="ARBA" id="ARBA00061261"/>
    </source>
</evidence>
<keyword evidence="8" id="KW-0010">Activator</keyword>
<keyword evidence="4" id="KW-0378">Hydrolase</keyword>
<keyword evidence="2" id="KW-1017">Isopeptide bond</keyword>
<dbReference type="InterPro" id="IPR005122">
    <property type="entry name" value="Uracil-DNA_glycosylase-like"/>
</dbReference>
<dbReference type="Pfam" id="PF03167">
    <property type="entry name" value="UDG"/>
    <property type="match status" value="1"/>
</dbReference>
<keyword evidence="21" id="KW-1185">Reference proteome</keyword>
<feature type="region of interest" description="Disordered" evidence="18">
    <location>
        <begin position="435"/>
        <end position="474"/>
    </location>
</feature>
<comment type="catalytic activity">
    <reaction evidence="12">
        <text>Hydrolyzes mismatched double-stranded DNA and polynucleotides, releasing free thymine.</text>
        <dbReference type="EC" id="3.2.2.29"/>
    </reaction>
</comment>
<evidence type="ECO:0000259" key="19">
    <source>
        <dbReference type="Pfam" id="PF03167"/>
    </source>
</evidence>
<dbReference type="AlphaFoldDB" id="F2U296"/>
<dbReference type="GO" id="GO:0005654">
    <property type="term" value="C:nucleoplasm"/>
    <property type="evidence" value="ECO:0007669"/>
    <property type="project" value="UniProtKB-ARBA"/>
</dbReference>
<organism evidence="20 21">
    <name type="scientific">Salpingoeca rosetta (strain ATCC 50818 / BSB-021)</name>
    <dbReference type="NCBI Taxonomy" id="946362"/>
    <lineage>
        <taxon>Eukaryota</taxon>
        <taxon>Choanoflagellata</taxon>
        <taxon>Craspedida</taxon>
        <taxon>Salpingoecidae</taxon>
        <taxon>Salpingoeca</taxon>
    </lineage>
</organism>
<keyword evidence="3" id="KW-0227">DNA damage</keyword>
<dbReference type="Gene3D" id="3.40.470.10">
    <property type="entry name" value="Uracil-DNA glycosylase-like domain"/>
    <property type="match status" value="1"/>
</dbReference>
<evidence type="ECO:0000256" key="8">
    <source>
        <dbReference type="ARBA" id="ARBA00023159"/>
    </source>
</evidence>
<dbReference type="GO" id="GO:0032183">
    <property type="term" value="F:SUMO binding"/>
    <property type="evidence" value="ECO:0007669"/>
    <property type="project" value="UniProtKB-ARBA"/>
</dbReference>
<dbReference type="GO" id="GO:0003677">
    <property type="term" value="F:DNA binding"/>
    <property type="evidence" value="ECO:0007669"/>
    <property type="project" value="UniProtKB-ARBA"/>
</dbReference>
<evidence type="ECO:0000256" key="16">
    <source>
        <dbReference type="ARBA" id="ARBA00071248"/>
    </source>
</evidence>
<evidence type="ECO:0000256" key="11">
    <source>
        <dbReference type="ARBA" id="ARBA00023242"/>
    </source>
</evidence>
<dbReference type="KEGG" id="sre:PTSG_02460"/>
<evidence type="ECO:0000256" key="4">
    <source>
        <dbReference type="ARBA" id="ARBA00022801"/>
    </source>
</evidence>
<feature type="compositionally biased region" description="Low complexity" evidence="18">
    <location>
        <begin position="98"/>
        <end position="107"/>
    </location>
</feature>
<keyword evidence="5" id="KW-0832">Ubl conjugation</keyword>
<evidence type="ECO:0000256" key="15">
    <source>
        <dbReference type="ARBA" id="ARBA00066769"/>
    </source>
</evidence>
<feature type="domain" description="Uracil-DNA glycosylase-like" evidence="19">
    <location>
        <begin position="266"/>
        <end position="412"/>
    </location>
</feature>
<dbReference type="PANTHER" id="PTHR12159:SF9">
    <property type="entry name" value="G_T MISMATCH-SPECIFIC THYMINE DNA GLYCOSYLASE"/>
    <property type="match status" value="1"/>
</dbReference>
<evidence type="ECO:0000256" key="2">
    <source>
        <dbReference type="ARBA" id="ARBA00022499"/>
    </source>
</evidence>
<comment type="similarity">
    <text evidence="13">Belongs to the uracil-DNA glycosylase (UDG) superfamily. TDG/mug family.</text>
</comment>